<evidence type="ECO:0000313" key="2">
    <source>
        <dbReference type="Proteomes" id="UP001179647"/>
    </source>
</evidence>
<name>A0AAF0CTQ9_9ENTE</name>
<reference evidence="1" key="1">
    <citation type="submission" date="2022-10" db="EMBL/GenBank/DDBJ databases">
        <title>Vagococcus sp. isolated from poultry meat.</title>
        <authorList>
            <person name="Johansson P."/>
            <person name="Bjorkroth J."/>
        </authorList>
    </citation>
    <scope>NUCLEOTIDE SEQUENCE</scope>
    <source>
        <strain evidence="1">STAA11</strain>
    </source>
</reference>
<dbReference type="Pfam" id="PF06277">
    <property type="entry name" value="EutA"/>
    <property type="match status" value="1"/>
</dbReference>
<accession>A0AAF0CTQ9</accession>
<dbReference type="InterPro" id="IPR009377">
    <property type="entry name" value="EutA"/>
</dbReference>
<proteinExistence type="predicted"/>
<evidence type="ECO:0000313" key="1">
    <source>
        <dbReference type="EMBL" id="WEG72783.1"/>
    </source>
</evidence>
<dbReference type="PIRSF" id="PIRSF012293">
    <property type="entry name" value="EutA"/>
    <property type="match status" value="1"/>
</dbReference>
<dbReference type="RefSeq" id="WP_275468585.1">
    <property type="nucleotide sequence ID" value="NZ_CP110232.1"/>
</dbReference>
<dbReference type="InterPro" id="IPR043129">
    <property type="entry name" value="ATPase_NBD"/>
</dbReference>
<organism evidence="1 2">
    <name type="scientific">Vagococcus intermedius</name>
    <dbReference type="NCBI Taxonomy" id="2991418"/>
    <lineage>
        <taxon>Bacteria</taxon>
        <taxon>Bacillati</taxon>
        <taxon>Bacillota</taxon>
        <taxon>Bacilli</taxon>
        <taxon>Lactobacillales</taxon>
        <taxon>Enterococcaceae</taxon>
        <taxon>Vagococcus</taxon>
    </lineage>
</organism>
<gene>
    <name evidence="1" type="primary">eutA</name>
    <name evidence="1" type="ORF">OL234_07270</name>
</gene>
<dbReference type="SUPFAM" id="SSF53067">
    <property type="entry name" value="Actin-like ATPase domain"/>
    <property type="match status" value="1"/>
</dbReference>
<dbReference type="Gene3D" id="3.30.420.40">
    <property type="match status" value="1"/>
</dbReference>
<dbReference type="AlphaFoldDB" id="A0AAF0CTQ9"/>
<dbReference type="InterPro" id="IPR050696">
    <property type="entry name" value="FtsA/MreB"/>
</dbReference>
<protein>
    <submittedName>
        <fullName evidence="1">Ethanolamine ammonia-lyase reactivating factor EutA</fullName>
    </submittedName>
</protein>
<sequence length="477" mass="51594">MSQETVLSVGIDLGTSTTQMIISKLHIQNMASAFTIPRITITDKEVIFRSEIMFTPILENNLIDVDQIKNFVARQYQAAGITKEEIQIGAVIITGETARKENSSNVLAALSGYAGDFVVATAGPDLESIISGRGAGAQMHSKNHHTSVVNLDIGGGTTNLALFYDDEVIDTGCLDIGGRLIKVDSQTQNITYIAPKIAQIIEAEKIPLAVGQRTTPEGLQPIIDIMVQLLENSVGLGTPSPYYDMILTNKGIESDRNILALSFSGGVADCIHEVRPSDTFKYGDIGLLLGHRIAHSALVSDIEVIESIETIRATVVGAGSHTAEISGSTITYKEEVLPIKNIPILRMSHHDEEGDALALAEAISAKMQWYQLEQEFQAVALGIEGEKNPTFQRVQEYAQGIVKGLSSMIERQETLVIIVQQDMAKSLGQCLFGLLPKDYPFVCIDSVRVENGDYIDIGKPVAAGSVLPVVVKTLVFN</sequence>
<dbReference type="PANTHER" id="PTHR32432">
    <property type="entry name" value="CELL DIVISION PROTEIN FTSA-RELATED"/>
    <property type="match status" value="1"/>
</dbReference>
<dbReference type="NCBIfam" id="NF007992">
    <property type="entry name" value="PRK10719.1-3"/>
    <property type="match status" value="1"/>
</dbReference>
<dbReference type="Proteomes" id="UP001179647">
    <property type="component" value="Chromosome"/>
</dbReference>
<dbReference type="EMBL" id="CP110232">
    <property type="protein sequence ID" value="WEG72783.1"/>
    <property type="molecule type" value="Genomic_DNA"/>
</dbReference>
<dbReference type="KEGG" id="vie:OL234_07270"/>
<dbReference type="PANTHER" id="PTHR32432:SF13">
    <property type="entry name" value="ETHANOLAMINE AMMONIA-LYASE REACTIVASE EUTA"/>
    <property type="match status" value="1"/>
</dbReference>
<keyword evidence="2" id="KW-1185">Reference proteome</keyword>